<dbReference type="EMBL" id="CM001223">
    <property type="protein sequence ID" value="AES77279.1"/>
    <property type="molecule type" value="Genomic_DNA"/>
</dbReference>
<sequence length="65" mass="7411">MFHKRLKSNSGGWHGRANASMGRAKLLTLGETYFVFQSLYFRTKSAPSPFLLLQDSIHPIFIPEI</sequence>
<dbReference type="HOGENOM" id="CLU_2853123_0_0_1"/>
<evidence type="ECO:0000313" key="3">
    <source>
        <dbReference type="Proteomes" id="UP000002051"/>
    </source>
</evidence>
<organism evidence="1 3">
    <name type="scientific">Medicago truncatula</name>
    <name type="common">Barrel medic</name>
    <name type="synonym">Medicago tribuloides</name>
    <dbReference type="NCBI Taxonomy" id="3880"/>
    <lineage>
        <taxon>Eukaryota</taxon>
        <taxon>Viridiplantae</taxon>
        <taxon>Streptophyta</taxon>
        <taxon>Embryophyta</taxon>
        <taxon>Tracheophyta</taxon>
        <taxon>Spermatophyta</taxon>
        <taxon>Magnoliopsida</taxon>
        <taxon>eudicotyledons</taxon>
        <taxon>Gunneridae</taxon>
        <taxon>Pentapetalae</taxon>
        <taxon>rosids</taxon>
        <taxon>fabids</taxon>
        <taxon>Fabales</taxon>
        <taxon>Fabaceae</taxon>
        <taxon>Papilionoideae</taxon>
        <taxon>50 kb inversion clade</taxon>
        <taxon>NPAAA clade</taxon>
        <taxon>Hologalegina</taxon>
        <taxon>IRL clade</taxon>
        <taxon>Trifolieae</taxon>
        <taxon>Medicago</taxon>
    </lineage>
</organism>
<keyword evidence="3" id="KW-1185">Reference proteome</keyword>
<proteinExistence type="predicted"/>
<reference evidence="1 3" key="1">
    <citation type="journal article" date="2011" name="Nature">
        <title>The Medicago genome provides insight into the evolution of rhizobial symbioses.</title>
        <authorList>
            <person name="Young N.D."/>
            <person name="Debelle F."/>
            <person name="Oldroyd G.E."/>
            <person name="Geurts R."/>
            <person name="Cannon S.B."/>
            <person name="Udvardi M.K."/>
            <person name="Benedito V.A."/>
            <person name="Mayer K.F."/>
            <person name="Gouzy J."/>
            <person name="Schoof H."/>
            <person name="Van de Peer Y."/>
            <person name="Proost S."/>
            <person name="Cook D.R."/>
            <person name="Meyers B.C."/>
            <person name="Spannagl M."/>
            <person name="Cheung F."/>
            <person name="De Mita S."/>
            <person name="Krishnakumar V."/>
            <person name="Gundlach H."/>
            <person name="Zhou S."/>
            <person name="Mudge J."/>
            <person name="Bharti A.K."/>
            <person name="Murray J.D."/>
            <person name="Naoumkina M.A."/>
            <person name="Rosen B."/>
            <person name="Silverstein K.A."/>
            <person name="Tang H."/>
            <person name="Rombauts S."/>
            <person name="Zhao P.X."/>
            <person name="Zhou P."/>
            <person name="Barbe V."/>
            <person name="Bardou P."/>
            <person name="Bechner M."/>
            <person name="Bellec A."/>
            <person name="Berger A."/>
            <person name="Berges H."/>
            <person name="Bidwell S."/>
            <person name="Bisseling T."/>
            <person name="Choisne N."/>
            <person name="Couloux A."/>
            <person name="Denny R."/>
            <person name="Deshpande S."/>
            <person name="Dai X."/>
            <person name="Doyle J.J."/>
            <person name="Dudez A.M."/>
            <person name="Farmer A.D."/>
            <person name="Fouteau S."/>
            <person name="Franken C."/>
            <person name="Gibelin C."/>
            <person name="Gish J."/>
            <person name="Goldstein S."/>
            <person name="Gonzalez A.J."/>
            <person name="Green P.J."/>
            <person name="Hallab A."/>
            <person name="Hartog M."/>
            <person name="Hua A."/>
            <person name="Humphray S.J."/>
            <person name="Jeong D.H."/>
            <person name="Jing Y."/>
            <person name="Jocker A."/>
            <person name="Kenton S.M."/>
            <person name="Kim D.J."/>
            <person name="Klee K."/>
            <person name="Lai H."/>
            <person name="Lang C."/>
            <person name="Lin S."/>
            <person name="Macmil S.L."/>
            <person name="Magdelenat G."/>
            <person name="Matthews L."/>
            <person name="McCorrison J."/>
            <person name="Monaghan E.L."/>
            <person name="Mun J.H."/>
            <person name="Najar F.Z."/>
            <person name="Nicholson C."/>
            <person name="Noirot C."/>
            <person name="O'Bleness M."/>
            <person name="Paule C.R."/>
            <person name="Poulain J."/>
            <person name="Prion F."/>
            <person name="Qin B."/>
            <person name="Qu C."/>
            <person name="Retzel E.F."/>
            <person name="Riddle C."/>
            <person name="Sallet E."/>
            <person name="Samain S."/>
            <person name="Samson N."/>
            <person name="Sanders I."/>
            <person name="Saurat O."/>
            <person name="Scarpelli C."/>
            <person name="Schiex T."/>
            <person name="Segurens B."/>
            <person name="Severin A.J."/>
            <person name="Sherrier D.J."/>
            <person name="Shi R."/>
            <person name="Sims S."/>
            <person name="Singer S.R."/>
            <person name="Sinharoy S."/>
            <person name="Sterck L."/>
            <person name="Viollet A."/>
            <person name="Wang B.B."/>
            <person name="Wang K."/>
            <person name="Wang M."/>
            <person name="Wang X."/>
            <person name="Warfsmann J."/>
            <person name="Weissenbach J."/>
            <person name="White D.D."/>
            <person name="White J.D."/>
            <person name="Wiley G.B."/>
            <person name="Wincker P."/>
            <person name="Xing Y."/>
            <person name="Yang L."/>
            <person name="Yao Z."/>
            <person name="Ying F."/>
            <person name="Zhai J."/>
            <person name="Zhou L."/>
            <person name="Zuber A."/>
            <person name="Denarie J."/>
            <person name="Dixon R.A."/>
            <person name="May G.D."/>
            <person name="Schwartz D.C."/>
            <person name="Rogers J."/>
            <person name="Quetier F."/>
            <person name="Town C.D."/>
            <person name="Roe B.A."/>
        </authorList>
    </citation>
    <scope>NUCLEOTIDE SEQUENCE [LARGE SCALE GENOMIC DNA]</scope>
    <source>
        <strain evidence="1">A17</strain>
        <strain evidence="2 3">cv. Jemalong A17</strain>
    </source>
</reference>
<dbReference type="Proteomes" id="UP000002051">
    <property type="component" value="Unassembled WGS sequence"/>
</dbReference>
<name>G7KXS3_MEDTR</name>
<evidence type="ECO:0000313" key="1">
    <source>
        <dbReference type="EMBL" id="AES77279.1"/>
    </source>
</evidence>
<accession>G7KXS3</accession>
<reference evidence="1 3" key="2">
    <citation type="journal article" date="2014" name="BMC Genomics">
        <title>An improved genome release (version Mt4.0) for the model legume Medicago truncatula.</title>
        <authorList>
            <person name="Tang H."/>
            <person name="Krishnakumar V."/>
            <person name="Bidwell S."/>
            <person name="Rosen B."/>
            <person name="Chan A."/>
            <person name="Zhou S."/>
            <person name="Gentzbittel L."/>
            <person name="Childs K.L."/>
            <person name="Yandell M."/>
            <person name="Gundlach H."/>
            <person name="Mayer K.F."/>
            <person name="Schwartz D.C."/>
            <person name="Town C.D."/>
        </authorList>
    </citation>
    <scope>GENOME REANNOTATION</scope>
    <source>
        <strain evidence="2 3">cv. Jemalong A17</strain>
    </source>
</reference>
<dbReference type="PaxDb" id="3880-AES77279"/>
<reference evidence="2" key="3">
    <citation type="submission" date="2015-04" db="UniProtKB">
        <authorList>
            <consortium name="EnsemblPlants"/>
        </authorList>
    </citation>
    <scope>IDENTIFICATION</scope>
    <source>
        <strain evidence="2">cv. Jemalong A17</strain>
    </source>
</reference>
<gene>
    <name evidence="1" type="ordered locus">MTR_7g006700</name>
</gene>
<dbReference type="AlphaFoldDB" id="G7KXS3"/>
<protein>
    <submittedName>
        <fullName evidence="1 2">Uncharacterized protein</fullName>
    </submittedName>
</protein>
<evidence type="ECO:0000313" key="2">
    <source>
        <dbReference type="EnsemblPlants" id="AES77279"/>
    </source>
</evidence>
<dbReference type="EnsemblPlants" id="AES77279">
    <property type="protein sequence ID" value="AES77279"/>
    <property type="gene ID" value="MTR_7g006700"/>
</dbReference>